<comment type="caution">
    <text evidence="1">The sequence shown here is derived from an EMBL/GenBank/DDBJ whole genome shotgun (WGS) entry which is preliminary data.</text>
</comment>
<dbReference type="Proteomes" id="UP000801492">
    <property type="component" value="Unassembled WGS sequence"/>
</dbReference>
<dbReference type="AlphaFoldDB" id="A0A8K0D2W5"/>
<protein>
    <submittedName>
        <fullName evidence="1">Uncharacterized protein</fullName>
    </submittedName>
</protein>
<dbReference type="OrthoDB" id="10025891at2759"/>
<evidence type="ECO:0000313" key="1">
    <source>
        <dbReference type="EMBL" id="KAF2898430.1"/>
    </source>
</evidence>
<accession>A0A8K0D2W5</accession>
<proteinExistence type="predicted"/>
<sequence length="101" mass="11885">MGIARQTVYDICKRVDYKFSIERKNGSGRKANKMPRKKRKALVNDADGKLGVSLRKLGRKYRIDKKYVSNILKQSDVVLKYRKSAPKYSEKQKTEQKYKLR</sequence>
<reference evidence="1" key="1">
    <citation type="submission" date="2019-08" db="EMBL/GenBank/DDBJ databases">
        <title>The genome of the North American firefly Photinus pyralis.</title>
        <authorList>
            <consortium name="Photinus pyralis genome working group"/>
            <person name="Fallon T.R."/>
            <person name="Sander Lower S.E."/>
            <person name="Weng J.-K."/>
        </authorList>
    </citation>
    <scope>NUCLEOTIDE SEQUENCE</scope>
    <source>
        <strain evidence="1">TRF0915ILg1</strain>
        <tissue evidence="1">Whole body</tissue>
    </source>
</reference>
<dbReference type="EMBL" id="VTPC01003505">
    <property type="protein sequence ID" value="KAF2898430.1"/>
    <property type="molecule type" value="Genomic_DNA"/>
</dbReference>
<name>A0A8K0D2W5_IGNLU</name>
<evidence type="ECO:0000313" key="2">
    <source>
        <dbReference type="Proteomes" id="UP000801492"/>
    </source>
</evidence>
<organism evidence="1 2">
    <name type="scientific">Ignelater luminosus</name>
    <name type="common">Cucubano</name>
    <name type="synonym">Pyrophorus luminosus</name>
    <dbReference type="NCBI Taxonomy" id="2038154"/>
    <lineage>
        <taxon>Eukaryota</taxon>
        <taxon>Metazoa</taxon>
        <taxon>Ecdysozoa</taxon>
        <taxon>Arthropoda</taxon>
        <taxon>Hexapoda</taxon>
        <taxon>Insecta</taxon>
        <taxon>Pterygota</taxon>
        <taxon>Neoptera</taxon>
        <taxon>Endopterygota</taxon>
        <taxon>Coleoptera</taxon>
        <taxon>Polyphaga</taxon>
        <taxon>Elateriformia</taxon>
        <taxon>Elateroidea</taxon>
        <taxon>Elateridae</taxon>
        <taxon>Agrypninae</taxon>
        <taxon>Pyrophorini</taxon>
        <taxon>Ignelater</taxon>
    </lineage>
</organism>
<keyword evidence="2" id="KW-1185">Reference proteome</keyword>
<gene>
    <name evidence="1" type="ORF">ILUMI_07755</name>
</gene>